<evidence type="ECO:0000313" key="7">
    <source>
        <dbReference type="EMBL" id="KAI9639041.1"/>
    </source>
</evidence>
<name>A0AA38HGH7_9TREE</name>
<protein>
    <recommendedName>
        <fullName evidence="9">ER membrane protein complex subunit 6</fullName>
    </recommendedName>
</protein>
<comment type="similarity">
    <text evidence="2">Belongs to the EMC6 family.</text>
</comment>
<evidence type="ECO:0000256" key="6">
    <source>
        <dbReference type="ARBA" id="ARBA00023136"/>
    </source>
</evidence>
<dbReference type="AlphaFoldDB" id="A0AA38HGH7"/>
<sequence length="154" mass="16052">MNPNGPQLPGTASASHFSPSYSPLYPPAVAHNTRLSACFTGLVIGILGITNWRGFAFYALTSLGSAYLVSALKCGFNVSKYIDQGPKAAAEAEAQAGGKGAVAGVGWKGWLGLMGVGQENVLGFLLFWIGGYALIHGEYLPWDAVCGEWAGVRG</sequence>
<dbReference type="Pfam" id="PF07019">
    <property type="entry name" value="EMC6"/>
    <property type="match status" value="1"/>
</dbReference>
<keyword evidence="4" id="KW-0256">Endoplasmic reticulum</keyword>
<dbReference type="EMBL" id="JAKWFO010000002">
    <property type="protein sequence ID" value="KAI9639041.1"/>
    <property type="molecule type" value="Genomic_DNA"/>
</dbReference>
<dbReference type="RefSeq" id="XP_052948818.1">
    <property type="nucleotide sequence ID" value="XM_053086519.1"/>
</dbReference>
<keyword evidence="6" id="KW-0472">Membrane</keyword>
<evidence type="ECO:0000256" key="1">
    <source>
        <dbReference type="ARBA" id="ARBA00004477"/>
    </source>
</evidence>
<evidence type="ECO:0000256" key="5">
    <source>
        <dbReference type="ARBA" id="ARBA00022989"/>
    </source>
</evidence>
<evidence type="ECO:0000256" key="3">
    <source>
        <dbReference type="ARBA" id="ARBA00022692"/>
    </source>
</evidence>
<evidence type="ECO:0008006" key="9">
    <source>
        <dbReference type="Google" id="ProtNLM"/>
    </source>
</evidence>
<comment type="subcellular location">
    <subcellularLocation>
        <location evidence="1">Endoplasmic reticulum membrane</location>
        <topology evidence="1">Multi-pass membrane protein</topology>
    </subcellularLocation>
</comment>
<dbReference type="GO" id="GO:0005789">
    <property type="term" value="C:endoplasmic reticulum membrane"/>
    <property type="evidence" value="ECO:0007669"/>
    <property type="project" value="UniProtKB-SubCell"/>
</dbReference>
<keyword evidence="5" id="KW-1133">Transmembrane helix</keyword>
<organism evidence="7 8">
    <name type="scientific">Dioszegia hungarica</name>
    <dbReference type="NCBI Taxonomy" id="4972"/>
    <lineage>
        <taxon>Eukaryota</taxon>
        <taxon>Fungi</taxon>
        <taxon>Dikarya</taxon>
        <taxon>Basidiomycota</taxon>
        <taxon>Agaricomycotina</taxon>
        <taxon>Tremellomycetes</taxon>
        <taxon>Tremellales</taxon>
        <taxon>Bulleribasidiaceae</taxon>
        <taxon>Dioszegia</taxon>
    </lineage>
</organism>
<keyword evidence="3" id="KW-0812">Transmembrane</keyword>
<evidence type="ECO:0000313" key="8">
    <source>
        <dbReference type="Proteomes" id="UP001164286"/>
    </source>
</evidence>
<gene>
    <name evidence="7" type="ORF">MKK02DRAFT_22113</name>
</gene>
<evidence type="ECO:0000256" key="2">
    <source>
        <dbReference type="ARBA" id="ARBA00009436"/>
    </source>
</evidence>
<dbReference type="GeneID" id="77725720"/>
<dbReference type="InterPro" id="IPR029008">
    <property type="entry name" value="EMC6-like"/>
</dbReference>
<dbReference type="Proteomes" id="UP001164286">
    <property type="component" value="Unassembled WGS sequence"/>
</dbReference>
<accession>A0AA38HGH7</accession>
<proteinExistence type="inferred from homology"/>
<keyword evidence="8" id="KW-1185">Reference proteome</keyword>
<comment type="caution">
    <text evidence="7">The sequence shown here is derived from an EMBL/GenBank/DDBJ whole genome shotgun (WGS) entry which is preliminary data.</text>
</comment>
<evidence type="ECO:0000256" key="4">
    <source>
        <dbReference type="ARBA" id="ARBA00022824"/>
    </source>
</evidence>
<reference evidence="7" key="1">
    <citation type="journal article" date="2022" name="G3 (Bethesda)">
        <title>High quality genome of the basidiomycete yeast Dioszegia hungarica PDD-24b-2 isolated from cloud water.</title>
        <authorList>
            <person name="Jarrige D."/>
            <person name="Haridas S."/>
            <person name="Bleykasten-Grosshans C."/>
            <person name="Joly M."/>
            <person name="Nadalig T."/>
            <person name="Sancelme M."/>
            <person name="Vuilleumier S."/>
            <person name="Grigoriev I.V."/>
            <person name="Amato P."/>
            <person name="Bringel F."/>
        </authorList>
    </citation>
    <scope>NUCLEOTIDE SEQUENCE</scope>
    <source>
        <strain evidence="7">PDD-24b-2</strain>
    </source>
</reference>